<reference evidence="2 3" key="1">
    <citation type="submission" date="2023-03" db="EMBL/GenBank/DDBJ databases">
        <title>Altererythrobacter sp. CAU 1644 isolated from sand.</title>
        <authorList>
            <person name="Kim W."/>
        </authorList>
    </citation>
    <scope>NUCLEOTIDE SEQUENCE [LARGE SCALE GENOMIC DNA]</scope>
    <source>
        <strain evidence="2 3">CAU 1644</strain>
    </source>
</reference>
<evidence type="ECO:0000313" key="3">
    <source>
        <dbReference type="Proteomes" id="UP001215827"/>
    </source>
</evidence>
<proteinExistence type="predicted"/>
<dbReference type="RefSeq" id="WP_278017356.1">
    <property type="nucleotide sequence ID" value="NZ_CP121106.1"/>
</dbReference>
<dbReference type="InterPro" id="IPR025514">
    <property type="entry name" value="DUF4402"/>
</dbReference>
<organism evidence="2 3">
    <name type="scientific">Altererythrobacter arenosus</name>
    <dbReference type="NCBI Taxonomy" id="3032592"/>
    <lineage>
        <taxon>Bacteria</taxon>
        <taxon>Pseudomonadati</taxon>
        <taxon>Pseudomonadota</taxon>
        <taxon>Alphaproteobacteria</taxon>
        <taxon>Sphingomonadales</taxon>
        <taxon>Erythrobacteraceae</taxon>
        <taxon>Altererythrobacter</taxon>
    </lineage>
</organism>
<gene>
    <name evidence="2" type="ORF">P7228_06270</name>
</gene>
<evidence type="ECO:0000313" key="2">
    <source>
        <dbReference type="EMBL" id="WFL78666.1"/>
    </source>
</evidence>
<sequence>MTKFLRFGAAGVAVAAALATAPAFAQSNQASADARAEILSALTLEVATGTTLDFGAVVIQNTASAATLVMGDDGVLDCSDANLVCSGTTDVPVFDISGGTANKTVTISFDSTSVNLYLGGTPSVDPTEYLVLDTFTSDATLNPAQNNVPVLDPYGVQTGTVNIPAYYSTTLDGSGAGSFTIGGSLHFDGNEVAGVYSGSVPVTVDYL</sequence>
<dbReference type="Proteomes" id="UP001215827">
    <property type="component" value="Chromosome"/>
</dbReference>
<feature type="chain" id="PRO_5046998660" evidence="1">
    <location>
        <begin position="26"/>
        <end position="207"/>
    </location>
</feature>
<dbReference type="EMBL" id="CP121106">
    <property type="protein sequence ID" value="WFL78666.1"/>
    <property type="molecule type" value="Genomic_DNA"/>
</dbReference>
<feature type="signal peptide" evidence="1">
    <location>
        <begin position="1"/>
        <end position="25"/>
    </location>
</feature>
<protein>
    <submittedName>
        <fullName evidence="2">DUF4402 domain-containing protein</fullName>
    </submittedName>
</protein>
<keyword evidence="3" id="KW-1185">Reference proteome</keyword>
<name>A0ABY8FZC4_9SPHN</name>
<keyword evidence="1" id="KW-0732">Signal</keyword>
<dbReference type="Pfam" id="PF14352">
    <property type="entry name" value="DUF4402"/>
    <property type="match status" value="1"/>
</dbReference>
<accession>A0ABY8FZC4</accession>
<evidence type="ECO:0000256" key="1">
    <source>
        <dbReference type="SAM" id="SignalP"/>
    </source>
</evidence>